<dbReference type="InterPro" id="IPR002692">
    <property type="entry name" value="S45"/>
</dbReference>
<evidence type="ECO:0000313" key="1">
    <source>
        <dbReference type="EMBL" id="SVC10157.1"/>
    </source>
</evidence>
<reference evidence="1" key="1">
    <citation type="submission" date="2018-05" db="EMBL/GenBank/DDBJ databases">
        <authorList>
            <person name="Lanie J.A."/>
            <person name="Ng W.-L."/>
            <person name="Kazmierczak K.M."/>
            <person name="Andrzejewski T.M."/>
            <person name="Davidsen T.M."/>
            <person name="Wayne K.J."/>
            <person name="Tettelin H."/>
            <person name="Glass J.I."/>
            <person name="Rusch D."/>
            <person name="Podicherti R."/>
            <person name="Tsui H.-C.T."/>
            <person name="Winkler M.E."/>
        </authorList>
    </citation>
    <scope>NUCLEOTIDE SEQUENCE</scope>
</reference>
<proteinExistence type="predicted"/>
<dbReference type="InterPro" id="IPR043147">
    <property type="entry name" value="Penicillin_amidase_A-knob"/>
</dbReference>
<organism evidence="1">
    <name type="scientific">marine metagenome</name>
    <dbReference type="NCBI Taxonomy" id="408172"/>
    <lineage>
        <taxon>unclassified sequences</taxon>
        <taxon>metagenomes</taxon>
        <taxon>ecological metagenomes</taxon>
    </lineage>
</organism>
<dbReference type="InterPro" id="IPR043146">
    <property type="entry name" value="Penicillin_amidase_N_B-knob"/>
</dbReference>
<dbReference type="AlphaFoldDB" id="A0A382JG32"/>
<sequence length="347" mass="39161">ATLPGIPVIIVGRNQVQAWGITNTGPDVQDFFIEKTYENDPSQYLTPDGTARFFTRDETIRVKKSPDVVMQIRETRHGPVISDASPPHANAVSDGESLALAWTALSHDDTTLQAGFYLADAKSWTEMKAALEYFIAPQQNFVSAHIDGEVHFVAPGRIPIRRNGNGWLPSAGWTGDGDWVGTVPFHELPHQDNPDTGMIVTANQKIVDADYPYFITREWAMPYRADRIKALLTSSSNHTIESYKHIQTDVESNMAKSFLPLMLAVTPDSNAKEAHNLLSRWDGSMDKDSIEPLLFHTWYRELTRFLYTDELGDKFDAVWSRRPNFVYRTLVGESQWCDDVRTDPIES</sequence>
<name>A0A382JG32_9ZZZZ</name>
<dbReference type="Pfam" id="PF01804">
    <property type="entry name" value="Penicil_amidase"/>
    <property type="match status" value="1"/>
</dbReference>
<dbReference type="GO" id="GO:0016787">
    <property type="term" value="F:hydrolase activity"/>
    <property type="evidence" value="ECO:0007669"/>
    <property type="project" value="InterPro"/>
</dbReference>
<dbReference type="SUPFAM" id="SSF56235">
    <property type="entry name" value="N-terminal nucleophile aminohydrolases (Ntn hydrolases)"/>
    <property type="match status" value="1"/>
</dbReference>
<feature type="non-terminal residue" evidence="1">
    <location>
        <position position="347"/>
    </location>
</feature>
<dbReference type="PANTHER" id="PTHR34218">
    <property type="entry name" value="PEPTIDASE S45 PENICILLIN AMIDASE"/>
    <property type="match status" value="1"/>
</dbReference>
<accession>A0A382JG32</accession>
<dbReference type="PANTHER" id="PTHR34218:SF4">
    <property type="entry name" value="ACYL-HOMOSERINE LACTONE ACYLASE QUIP"/>
    <property type="match status" value="1"/>
</dbReference>
<dbReference type="GO" id="GO:0017000">
    <property type="term" value="P:antibiotic biosynthetic process"/>
    <property type="evidence" value="ECO:0007669"/>
    <property type="project" value="InterPro"/>
</dbReference>
<evidence type="ECO:0008006" key="2">
    <source>
        <dbReference type="Google" id="ProtNLM"/>
    </source>
</evidence>
<dbReference type="Gene3D" id="3.60.20.10">
    <property type="entry name" value="Glutamine Phosphoribosylpyrophosphate, subunit 1, domain 1"/>
    <property type="match status" value="1"/>
</dbReference>
<dbReference type="CDD" id="cd03747">
    <property type="entry name" value="Ntn_PGA_like"/>
    <property type="match status" value="1"/>
</dbReference>
<feature type="non-terminal residue" evidence="1">
    <location>
        <position position="1"/>
    </location>
</feature>
<dbReference type="EMBL" id="UINC01073626">
    <property type="protein sequence ID" value="SVC10157.1"/>
    <property type="molecule type" value="Genomic_DNA"/>
</dbReference>
<dbReference type="Gene3D" id="2.30.120.10">
    <property type="match status" value="1"/>
</dbReference>
<protein>
    <recommendedName>
        <fullName evidence="2">Penicillin acylase family protein</fullName>
    </recommendedName>
</protein>
<gene>
    <name evidence="1" type="ORF">METZ01_LOCUS263011</name>
</gene>
<dbReference type="Gene3D" id="1.10.1400.10">
    <property type="match status" value="1"/>
</dbReference>
<dbReference type="InterPro" id="IPR029055">
    <property type="entry name" value="Ntn_hydrolases_N"/>
</dbReference>